<dbReference type="Pfam" id="PF13193">
    <property type="entry name" value="AMP-binding_C"/>
    <property type="match status" value="1"/>
</dbReference>
<feature type="domain" description="AMP-dependent synthetase/ligase" evidence="3">
    <location>
        <begin position="17"/>
        <end position="405"/>
    </location>
</feature>
<dbReference type="SUPFAM" id="SSF56801">
    <property type="entry name" value="Acetyl-CoA synthetase-like"/>
    <property type="match status" value="1"/>
</dbReference>
<protein>
    <submittedName>
        <fullName evidence="5">AMP-binding protein</fullName>
    </submittedName>
</protein>
<evidence type="ECO:0000313" key="6">
    <source>
        <dbReference type="Proteomes" id="UP001155483"/>
    </source>
</evidence>
<dbReference type="FunFam" id="3.40.50.12780:FF:000003">
    <property type="entry name" value="Long-chain-fatty-acid--CoA ligase FadD"/>
    <property type="match status" value="1"/>
</dbReference>
<dbReference type="PANTHER" id="PTHR43201:SF5">
    <property type="entry name" value="MEDIUM-CHAIN ACYL-COA LIGASE ACSF2, MITOCHONDRIAL"/>
    <property type="match status" value="1"/>
</dbReference>
<dbReference type="Gene3D" id="2.30.38.10">
    <property type="entry name" value="Luciferase, Domain 3"/>
    <property type="match status" value="1"/>
</dbReference>
<evidence type="ECO:0000259" key="4">
    <source>
        <dbReference type="Pfam" id="PF13193"/>
    </source>
</evidence>
<dbReference type="PANTHER" id="PTHR43201">
    <property type="entry name" value="ACYL-COA SYNTHETASE"/>
    <property type="match status" value="1"/>
</dbReference>
<comment type="caution">
    <text evidence="5">The sequence shown here is derived from an EMBL/GenBank/DDBJ whole genome shotgun (WGS) entry which is preliminary data.</text>
</comment>
<evidence type="ECO:0000256" key="1">
    <source>
        <dbReference type="ARBA" id="ARBA00006432"/>
    </source>
</evidence>
<dbReference type="Gene3D" id="3.30.300.30">
    <property type="match status" value="1"/>
</dbReference>
<proteinExistence type="inferred from homology"/>
<dbReference type="FunFam" id="3.30.300.30:FF:000008">
    <property type="entry name" value="2,3-dihydroxybenzoate-AMP ligase"/>
    <property type="match status" value="1"/>
</dbReference>
<keyword evidence="2" id="KW-0436">Ligase</keyword>
<feature type="domain" description="AMP-binding enzyme C-terminal" evidence="4">
    <location>
        <begin position="456"/>
        <end position="531"/>
    </location>
</feature>
<sequence>MWPKETLIDDTFADVLDRVCKEFPDQYAFRYTDLDYTRTYTEFRKDVDRFARGLIAIGVNKGDHVAIWATNVPAWFITFWATTKIGAVLVTMNTAYKIHEAEYLLRQSDTHTLVMIDGFKDSDYVKIINEICPELQTSHPGELNAKRLPRLKNIITVDSKQPGCFTWDEVVSFGYKVQLSEVEARRRTIDKHDVANMQYTSGTTGFPKGVMLTHYNVVNNGKAIGDCMDLSTADRLLIQVPMFHCFGMVLAMMASMTHGTTMSPITSFSPTKSLACINKEKITALHGVPTMFITLLEHPDFARTDFSYMRTGIMAGSPCPVKVMQDVLDKMNMEQICITYGQTESSPAITMSKITDSIEVRVNTVGSKIFGVDCKVVDPETNQDLADNTDGELVAKGYNIMKGYYKMPEATAAAIDCEGWLHTGDLARRLPDGNFKITGRIKDMIIRGGENIYPKEIEDFIYTHEKVSDVQVIGVPDKQYGEEIMACIILKEGVTASEEEIKEYVRLHMARHKVPRYVDFVTSFPMNAAGKIMKYKMREAAQEKQESSQCSV</sequence>
<evidence type="ECO:0000313" key="5">
    <source>
        <dbReference type="EMBL" id="MCU7548728.1"/>
    </source>
</evidence>
<dbReference type="Gene3D" id="3.40.50.980">
    <property type="match status" value="2"/>
</dbReference>
<organism evidence="5 6">
    <name type="scientific">Paraflavisolibacter caeni</name>
    <dbReference type="NCBI Taxonomy" id="2982496"/>
    <lineage>
        <taxon>Bacteria</taxon>
        <taxon>Pseudomonadati</taxon>
        <taxon>Bacteroidota</taxon>
        <taxon>Chitinophagia</taxon>
        <taxon>Chitinophagales</taxon>
        <taxon>Chitinophagaceae</taxon>
        <taxon>Paraflavisolibacter</taxon>
    </lineage>
</organism>
<reference evidence="5" key="2">
    <citation type="submission" date="2023-04" db="EMBL/GenBank/DDBJ databases">
        <title>Paracnuella aquatica gen. nov., sp. nov., a member of the family Chitinophagaceae isolated from a hot spring.</title>
        <authorList>
            <person name="Wang C."/>
        </authorList>
    </citation>
    <scope>NUCLEOTIDE SEQUENCE</scope>
    <source>
        <strain evidence="5">LB-8</strain>
    </source>
</reference>
<evidence type="ECO:0000259" key="3">
    <source>
        <dbReference type="Pfam" id="PF00501"/>
    </source>
</evidence>
<dbReference type="EMBL" id="JAOTIF010000002">
    <property type="protein sequence ID" value="MCU7548728.1"/>
    <property type="molecule type" value="Genomic_DNA"/>
</dbReference>
<comment type="similarity">
    <text evidence="1">Belongs to the ATP-dependent AMP-binding enzyme family.</text>
</comment>
<dbReference type="InterPro" id="IPR025110">
    <property type="entry name" value="AMP-bd_C"/>
</dbReference>
<evidence type="ECO:0000256" key="2">
    <source>
        <dbReference type="ARBA" id="ARBA00022598"/>
    </source>
</evidence>
<gene>
    <name evidence="5" type="ORF">OCK74_06345</name>
</gene>
<accession>A0A9X2XNG9</accession>
<dbReference type="RefSeq" id="WP_279296171.1">
    <property type="nucleotide sequence ID" value="NZ_JAOTIF010000002.1"/>
</dbReference>
<dbReference type="InterPro" id="IPR020845">
    <property type="entry name" value="AMP-binding_CS"/>
</dbReference>
<dbReference type="PROSITE" id="PS00455">
    <property type="entry name" value="AMP_BINDING"/>
    <property type="match status" value="1"/>
</dbReference>
<dbReference type="GO" id="GO:0006631">
    <property type="term" value="P:fatty acid metabolic process"/>
    <property type="evidence" value="ECO:0007669"/>
    <property type="project" value="TreeGrafter"/>
</dbReference>
<dbReference type="Proteomes" id="UP001155483">
    <property type="component" value="Unassembled WGS sequence"/>
</dbReference>
<dbReference type="InterPro" id="IPR045851">
    <property type="entry name" value="AMP-bd_C_sf"/>
</dbReference>
<dbReference type="Pfam" id="PF00501">
    <property type="entry name" value="AMP-binding"/>
    <property type="match status" value="1"/>
</dbReference>
<dbReference type="GO" id="GO:0031956">
    <property type="term" value="F:medium-chain fatty acid-CoA ligase activity"/>
    <property type="evidence" value="ECO:0007669"/>
    <property type="project" value="TreeGrafter"/>
</dbReference>
<keyword evidence="6" id="KW-1185">Reference proteome</keyword>
<dbReference type="InterPro" id="IPR000873">
    <property type="entry name" value="AMP-dep_synth/lig_dom"/>
</dbReference>
<reference evidence="5" key="1">
    <citation type="submission" date="2022-09" db="EMBL/GenBank/DDBJ databases">
        <authorList>
            <person name="Yuan C."/>
            <person name="Ke Z."/>
        </authorList>
    </citation>
    <scope>NUCLEOTIDE SEQUENCE</scope>
    <source>
        <strain evidence="5">LB-8</strain>
    </source>
</reference>
<dbReference type="AlphaFoldDB" id="A0A9X2XNG9"/>
<name>A0A9X2XNG9_9BACT</name>